<evidence type="ECO:0000313" key="4">
    <source>
        <dbReference type="Proteomes" id="UP000183185"/>
    </source>
</evidence>
<evidence type="ECO:0008006" key="5">
    <source>
        <dbReference type="Google" id="ProtNLM"/>
    </source>
</evidence>
<evidence type="ECO:0000313" key="3">
    <source>
        <dbReference type="EMBL" id="OJE40652.1"/>
    </source>
</evidence>
<evidence type="ECO:0000259" key="1">
    <source>
        <dbReference type="Pfam" id="PF07179"/>
    </source>
</evidence>
<accession>A0AA44KT24</accession>
<name>A0AA44KT24_9BACI</name>
<dbReference type="Pfam" id="PF14581">
    <property type="entry name" value="SseB_C"/>
    <property type="match status" value="1"/>
</dbReference>
<dbReference type="InterPro" id="IPR009839">
    <property type="entry name" value="SseB_N"/>
</dbReference>
<dbReference type="RefSeq" id="WP_071747033.1">
    <property type="nucleotide sequence ID" value="NZ_MACH01000119.1"/>
</dbReference>
<dbReference type="AlphaFoldDB" id="A0AA44KT24"/>
<dbReference type="Proteomes" id="UP000183185">
    <property type="component" value="Unassembled WGS sequence"/>
</dbReference>
<organism evidence="3 4">
    <name type="scientific">Bacillus proteolyticus</name>
    <dbReference type="NCBI Taxonomy" id="2026192"/>
    <lineage>
        <taxon>Bacteria</taxon>
        <taxon>Bacillati</taxon>
        <taxon>Bacillota</taxon>
        <taxon>Bacilli</taxon>
        <taxon>Bacillales</taxon>
        <taxon>Bacillaceae</taxon>
        <taxon>Bacillus</taxon>
        <taxon>Bacillus cereus group</taxon>
    </lineage>
</organism>
<feature type="domain" description="SseB protein N-terminal" evidence="1">
    <location>
        <begin position="16"/>
        <end position="137"/>
    </location>
</feature>
<dbReference type="EMBL" id="MACH01000119">
    <property type="protein sequence ID" value="OJE40652.1"/>
    <property type="molecule type" value="Genomic_DNA"/>
</dbReference>
<reference evidence="3 4" key="1">
    <citation type="submission" date="2016-06" db="EMBL/GenBank/DDBJ databases">
        <title>First insights into the genetic diversity and population structure of in the Bacillus cereus group bacteria from diverse marine environments.</title>
        <authorList>
            <person name="Liu Y."/>
            <person name="Lai Q."/>
            <person name="Shao Z."/>
        </authorList>
    </citation>
    <scope>NUCLEOTIDE SEQUENCE [LARGE SCALE GENOMIC DNA]</scope>
    <source>
        <strain evidence="3 4">TD42</strain>
    </source>
</reference>
<sequence>MDINQPLTNPDLISSLVNLQKEYNQTNEHQFFKDMLEAKFLAPVIINPSPNSKDGKATLNENTTLTLINITDVNGVNYLPAFTDWSELRKWNQDDNIQTLIFTFKDYEKIILEDTRGLNGFVLNPFGQNIIFGREQIQSVNNSVIKVEKNESVMLGIPKNYPIEMVEALKDYLPKLSSVKKVYLMLMVRGEVDQSYLLVVDSNGNYNEIFEEMAEIATKYLNLEEKLDFVPLNTGLGRSAVEDQKPFYSK</sequence>
<dbReference type="InterPro" id="IPR027945">
    <property type="entry name" value="SseB_C"/>
</dbReference>
<feature type="domain" description="SseB protein C-terminal" evidence="2">
    <location>
        <begin position="147"/>
        <end position="250"/>
    </location>
</feature>
<proteinExistence type="predicted"/>
<evidence type="ECO:0000259" key="2">
    <source>
        <dbReference type="Pfam" id="PF14581"/>
    </source>
</evidence>
<gene>
    <name evidence="3" type="ORF">BAQ49_12775</name>
</gene>
<dbReference type="Pfam" id="PF07179">
    <property type="entry name" value="SseB"/>
    <property type="match status" value="1"/>
</dbReference>
<protein>
    <recommendedName>
        <fullName evidence="5">Enhanced serine sensitivity protein SseB</fullName>
    </recommendedName>
</protein>
<comment type="caution">
    <text evidence="3">The sequence shown here is derived from an EMBL/GenBank/DDBJ whole genome shotgun (WGS) entry which is preliminary data.</text>
</comment>